<gene>
    <name evidence="1" type="ORF">ANTHELSMS3_05116</name>
</gene>
<protein>
    <submittedName>
        <fullName evidence="1">Delta(1)-pyrroline-2-carboxylate reductase</fullName>
        <ecNumber evidence="1">1.5.1.49</ecNumber>
    </submittedName>
</protein>
<dbReference type="InterPro" id="IPR023401">
    <property type="entry name" value="ODC_N"/>
</dbReference>
<dbReference type="InterPro" id="IPR036291">
    <property type="entry name" value="NAD(P)-bd_dom_sf"/>
</dbReference>
<dbReference type="EC" id="1.5.1.49" evidence="1"/>
<keyword evidence="1" id="KW-0560">Oxidoreductase</keyword>
<organism evidence="1 2">
    <name type="scientific">Antarctobacter heliothermus</name>
    <dbReference type="NCBI Taxonomy" id="74033"/>
    <lineage>
        <taxon>Bacteria</taxon>
        <taxon>Pseudomonadati</taxon>
        <taxon>Pseudomonadota</taxon>
        <taxon>Alphaproteobacteria</taxon>
        <taxon>Rhodobacterales</taxon>
        <taxon>Roseobacteraceae</taxon>
        <taxon>Antarctobacter</taxon>
    </lineage>
</organism>
<keyword evidence="2" id="KW-1185">Reference proteome</keyword>
<dbReference type="GO" id="GO:0005737">
    <property type="term" value="C:cytoplasm"/>
    <property type="evidence" value="ECO:0007669"/>
    <property type="project" value="TreeGrafter"/>
</dbReference>
<dbReference type="PANTHER" id="PTHR13812">
    <property type="entry name" value="KETIMINE REDUCTASE MU-CRYSTALLIN"/>
    <property type="match status" value="1"/>
</dbReference>
<sequence>MTLILDKQAVIDSIDLRTLVEDVAQGMAALSQGQVIQPLRTRVFSPETGGLLASLPCYLAGAELFSAKLGFSHPTLRAPDGTRHLTQVVALGDTEGRLMAVMHGTLLGMYRTAACSALAAKHLSAPVAAHLAVIGGGPMGQAEAEVMATVRPLNKITVFDTNPKAAERFKVYVEARTGISVTLCASAQEAVAGAPIVSLATTAHDPVIDRAWLRDDCHVAALGAHRIDQREIDSATMAEAGVFIESREALMAEAGDYLIPMTEDLYGADHFVAEVGDLTTGQVDDRKWPDRLTVFKSTGVGIQDLVIARHVYECAKAAGRGVEIEF</sequence>
<dbReference type="Proteomes" id="UP000203589">
    <property type="component" value="Plasmid pSMS3-1"/>
</dbReference>
<geneLocation type="plasmid" evidence="2">
    <name>psms3-1</name>
</geneLocation>
<evidence type="ECO:0000313" key="1">
    <source>
        <dbReference type="EMBL" id="ASP23496.1"/>
    </source>
</evidence>
<dbReference type="PANTHER" id="PTHR13812:SF19">
    <property type="entry name" value="KETIMINE REDUCTASE MU-CRYSTALLIN"/>
    <property type="match status" value="1"/>
</dbReference>
<dbReference type="OrthoDB" id="9801817at2"/>
<dbReference type="GO" id="GO:0016491">
    <property type="term" value="F:oxidoreductase activity"/>
    <property type="evidence" value="ECO:0007669"/>
    <property type="project" value="UniProtKB-KW"/>
</dbReference>
<keyword evidence="1" id="KW-0614">Plasmid</keyword>
<dbReference type="KEGG" id="aht:ANTHELSMS3_05116"/>
<dbReference type="Gene3D" id="3.40.50.720">
    <property type="entry name" value="NAD(P)-binding Rossmann-like Domain"/>
    <property type="match status" value="1"/>
</dbReference>
<dbReference type="Gene3D" id="3.30.1780.10">
    <property type="entry name" value="ornithine cyclodeaminase, domain 1"/>
    <property type="match status" value="1"/>
</dbReference>
<dbReference type="Pfam" id="PF02423">
    <property type="entry name" value="OCD_Mu_crystall"/>
    <property type="match status" value="1"/>
</dbReference>
<dbReference type="EMBL" id="CP022541">
    <property type="protein sequence ID" value="ASP23496.1"/>
    <property type="molecule type" value="Genomic_DNA"/>
</dbReference>
<reference evidence="1 2" key="1">
    <citation type="submission" date="2017-07" db="EMBL/GenBank/DDBJ databases">
        <title>Genome Sequence of Antarctobacter heliothermus Strain SMS3 Isolated from a culture of the Diatom Skeletonema marinoi.</title>
        <authorList>
            <person name="Topel M."/>
            <person name="Pinder M.I.M."/>
            <person name="Johansson O.N."/>
            <person name="Kourtchenko O."/>
            <person name="Godhe A."/>
            <person name="Clarke A.K."/>
        </authorList>
    </citation>
    <scope>NUCLEOTIDE SEQUENCE [LARGE SCALE GENOMIC DNA]</scope>
    <source>
        <strain evidence="1 2">SMS3</strain>
        <plasmid evidence="2">Plasmid psms3-1</plasmid>
    </source>
</reference>
<proteinExistence type="predicted"/>
<accession>A0A222EBC5</accession>
<dbReference type="RefSeq" id="WP_094037552.1">
    <property type="nucleotide sequence ID" value="NZ_CP022541.1"/>
</dbReference>
<dbReference type="AlphaFoldDB" id="A0A222EBC5"/>
<dbReference type="SUPFAM" id="SSF51735">
    <property type="entry name" value="NAD(P)-binding Rossmann-fold domains"/>
    <property type="match status" value="1"/>
</dbReference>
<dbReference type="PIRSF" id="PIRSF001439">
    <property type="entry name" value="CryM"/>
    <property type="match status" value="1"/>
</dbReference>
<evidence type="ECO:0000313" key="2">
    <source>
        <dbReference type="Proteomes" id="UP000203589"/>
    </source>
</evidence>
<name>A0A222EBC5_9RHOB</name>
<dbReference type="InterPro" id="IPR003462">
    <property type="entry name" value="ODC_Mu_crystall"/>
</dbReference>